<evidence type="ECO:0000256" key="1">
    <source>
        <dbReference type="SAM" id="SignalP"/>
    </source>
</evidence>
<evidence type="ECO:0008006" key="4">
    <source>
        <dbReference type="Google" id="ProtNLM"/>
    </source>
</evidence>
<accession>A0ABX9YHQ3</accession>
<dbReference type="InterPro" id="IPR038591">
    <property type="entry name" value="NolW-like_sf"/>
</dbReference>
<feature type="chain" id="PRO_5046092108" description="TonB-dependent receptor" evidence="1">
    <location>
        <begin position="29"/>
        <end position="88"/>
    </location>
</feature>
<protein>
    <recommendedName>
        <fullName evidence="4">TonB-dependent receptor</fullName>
    </recommendedName>
</protein>
<evidence type="ECO:0000313" key="3">
    <source>
        <dbReference type="Proteomes" id="UP000281098"/>
    </source>
</evidence>
<reference evidence="2 3" key="1">
    <citation type="submission" date="2018-08" db="EMBL/GenBank/DDBJ databases">
        <title>Comparative analysis of Burkholderia isolates from Puerto Rico.</title>
        <authorList>
            <person name="Hall C."/>
            <person name="Sahl J."/>
            <person name="Wagner D."/>
        </authorList>
    </citation>
    <scope>NUCLEOTIDE SEQUENCE [LARGE SCALE GENOMIC DNA]</scope>
    <source>
        <strain evidence="2 3">Bp8966</strain>
    </source>
</reference>
<dbReference type="RefSeq" id="WP_059993059.1">
    <property type="nucleotide sequence ID" value="NZ_CP013461.1"/>
</dbReference>
<name>A0ABX9YHQ3_9BURK</name>
<evidence type="ECO:0000313" key="2">
    <source>
        <dbReference type="EMBL" id="RQY84639.1"/>
    </source>
</evidence>
<keyword evidence="1" id="KW-0732">Signal</keyword>
<sequence length="88" mass="9424">MTRSRFVRFSSRCTWFAVGLRVVRLAHAQVLPNVANADVSQVAKAVAAYPSDNAIVVTDYADNVRRIAEIPAAGATSLAEVLRVTGGH</sequence>
<dbReference type="EMBL" id="QTPM01000053">
    <property type="protein sequence ID" value="RQY84639.1"/>
    <property type="molecule type" value="Genomic_DNA"/>
</dbReference>
<gene>
    <name evidence="2" type="ORF">DF017_29575</name>
</gene>
<dbReference type="GeneID" id="93055584"/>
<comment type="caution">
    <text evidence="2">The sequence shown here is derived from an EMBL/GenBank/DDBJ whole genome shotgun (WGS) entry which is preliminary data.</text>
</comment>
<dbReference type="Gene3D" id="3.30.1370.120">
    <property type="match status" value="1"/>
</dbReference>
<keyword evidence="3" id="KW-1185">Reference proteome</keyword>
<organism evidence="2 3">
    <name type="scientific">Burkholderia stagnalis</name>
    <dbReference type="NCBI Taxonomy" id="1503054"/>
    <lineage>
        <taxon>Bacteria</taxon>
        <taxon>Pseudomonadati</taxon>
        <taxon>Pseudomonadota</taxon>
        <taxon>Betaproteobacteria</taxon>
        <taxon>Burkholderiales</taxon>
        <taxon>Burkholderiaceae</taxon>
        <taxon>Burkholderia</taxon>
        <taxon>Burkholderia cepacia complex</taxon>
    </lineage>
</organism>
<dbReference type="Proteomes" id="UP000281098">
    <property type="component" value="Unassembled WGS sequence"/>
</dbReference>
<feature type="signal peptide" evidence="1">
    <location>
        <begin position="1"/>
        <end position="28"/>
    </location>
</feature>
<proteinExistence type="predicted"/>